<feature type="domain" description="NodB homology" evidence="2">
    <location>
        <begin position="81"/>
        <end position="264"/>
    </location>
</feature>
<accession>A0A2U3ANG1</accession>
<dbReference type="PANTHER" id="PTHR10587:SF125">
    <property type="entry name" value="POLYSACCHARIDE DEACETYLASE YHEN-RELATED"/>
    <property type="match status" value="1"/>
</dbReference>
<protein>
    <submittedName>
        <fullName evidence="3">Peptidoglycan-N-acetylglucosamine deacetylase</fullName>
    </submittedName>
</protein>
<organism evidence="3 4">
    <name type="scientific">Kurthia sibirica</name>
    <dbReference type="NCBI Taxonomy" id="202750"/>
    <lineage>
        <taxon>Bacteria</taxon>
        <taxon>Bacillati</taxon>
        <taxon>Bacillota</taxon>
        <taxon>Bacilli</taxon>
        <taxon>Bacillales</taxon>
        <taxon>Caryophanaceae</taxon>
        <taxon>Kurthia</taxon>
    </lineage>
</organism>
<gene>
    <name evidence="3" type="ORF">DEX24_05935</name>
</gene>
<proteinExistence type="predicted"/>
<evidence type="ECO:0000313" key="4">
    <source>
        <dbReference type="Proteomes" id="UP000245938"/>
    </source>
</evidence>
<dbReference type="SUPFAM" id="SSF88713">
    <property type="entry name" value="Glycoside hydrolase/deacetylase"/>
    <property type="match status" value="1"/>
</dbReference>
<dbReference type="CDD" id="cd10944">
    <property type="entry name" value="CE4_SmPgdA_like"/>
    <property type="match status" value="1"/>
</dbReference>
<dbReference type="PROSITE" id="PS51677">
    <property type="entry name" value="NODB"/>
    <property type="match status" value="1"/>
</dbReference>
<evidence type="ECO:0000256" key="1">
    <source>
        <dbReference type="SAM" id="Phobius"/>
    </source>
</evidence>
<evidence type="ECO:0000313" key="3">
    <source>
        <dbReference type="EMBL" id="PWI26068.1"/>
    </source>
</evidence>
<dbReference type="Proteomes" id="UP000245938">
    <property type="component" value="Unassembled WGS sequence"/>
</dbReference>
<dbReference type="EMBL" id="QFVR01000005">
    <property type="protein sequence ID" value="PWI26068.1"/>
    <property type="molecule type" value="Genomic_DNA"/>
</dbReference>
<dbReference type="Gene3D" id="3.20.20.370">
    <property type="entry name" value="Glycoside hydrolase/deacetylase"/>
    <property type="match status" value="1"/>
</dbReference>
<keyword evidence="1" id="KW-1133">Transmembrane helix</keyword>
<keyword evidence="1" id="KW-0472">Membrane</keyword>
<keyword evidence="1" id="KW-0812">Transmembrane</keyword>
<dbReference type="PANTHER" id="PTHR10587">
    <property type="entry name" value="GLYCOSYL TRANSFERASE-RELATED"/>
    <property type="match status" value="1"/>
</dbReference>
<evidence type="ECO:0000259" key="2">
    <source>
        <dbReference type="PROSITE" id="PS51677"/>
    </source>
</evidence>
<dbReference type="InterPro" id="IPR050248">
    <property type="entry name" value="Polysacc_deacetylase_ArnD"/>
</dbReference>
<dbReference type="AlphaFoldDB" id="A0A2U3ANG1"/>
<sequence length="282" mass="31868">MGDLNSVKTSWKVITTGLIVLAIIVGGIIGFKVEQQQAVLTESTEVAPVVKEPSKIVAPRNDKQHYQRQATHKNPLPKNEKIVYLTFDDGPSEYTAKLTEILAQHNIQATFFMQGVNLKNKKFTKAVKQASQEGHYIGAHSMTHNYNSLYVQKNFVAEMNETIQLIKSITSKDHRLVRAPYGSAPGLQNKELLNEVVSAKLKVWDWNIDSMDWARNATPESILSTIKSETTQNTEVVLMHEKAVTVDTLPRIIQFFKSQGYSFEVYGTYDHFPMNFAHSKKI</sequence>
<feature type="transmembrane region" description="Helical" evidence="1">
    <location>
        <begin position="12"/>
        <end position="31"/>
    </location>
</feature>
<dbReference type="Pfam" id="PF01522">
    <property type="entry name" value="Polysacc_deac_1"/>
    <property type="match status" value="1"/>
</dbReference>
<dbReference type="GO" id="GO:0016810">
    <property type="term" value="F:hydrolase activity, acting on carbon-nitrogen (but not peptide) bonds"/>
    <property type="evidence" value="ECO:0007669"/>
    <property type="project" value="InterPro"/>
</dbReference>
<reference evidence="3 4" key="1">
    <citation type="submission" date="2018-05" db="EMBL/GenBank/DDBJ databases">
        <title>Kurthia sibirica genome sequence.</title>
        <authorList>
            <person name="Maclea K.S."/>
            <person name="Goen A.E."/>
        </authorList>
    </citation>
    <scope>NUCLEOTIDE SEQUENCE [LARGE SCALE GENOMIC DNA]</scope>
    <source>
        <strain evidence="3 4">ATCC 49154</strain>
    </source>
</reference>
<name>A0A2U3ANG1_9BACL</name>
<dbReference type="OrthoDB" id="258610at2"/>
<dbReference type="InterPro" id="IPR011330">
    <property type="entry name" value="Glyco_hydro/deAcase_b/a-brl"/>
</dbReference>
<comment type="caution">
    <text evidence="3">The sequence shown here is derived from an EMBL/GenBank/DDBJ whole genome shotgun (WGS) entry which is preliminary data.</text>
</comment>
<dbReference type="GO" id="GO:0005975">
    <property type="term" value="P:carbohydrate metabolic process"/>
    <property type="evidence" value="ECO:0007669"/>
    <property type="project" value="InterPro"/>
</dbReference>
<dbReference type="InterPro" id="IPR002509">
    <property type="entry name" value="NODB_dom"/>
</dbReference>
<keyword evidence="4" id="KW-1185">Reference proteome</keyword>